<keyword evidence="1" id="KW-0472">Membrane</keyword>
<dbReference type="EMBL" id="JAUZMZ010000021">
    <property type="protein sequence ID" value="MEE2031652.1"/>
    <property type="molecule type" value="Genomic_DNA"/>
</dbReference>
<reference evidence="2 3" key="1">
    <citation type="submission" date="2023-08" db="EMBL/GenBank/DDBJ databases">
        <authorList>
            <person name="Girao M."/>
            <person name="Carvalho M.F."/>
        </authorList>
    </citation>
    <scope>NUCLEOTIDE SEQUENCE [LARGE SCALE GENOMIC DNA]</scope>
    <source>
        <strain evidence="2 3">CC-R104</strain>
    </source>
</reference>
<comment type="caution">
    <text evidence="2">The sequence shown here is derived from an EMBL/GenBank/DDBJ whole genome shotgun (WGS) entry which is preliminary data.</text>
</comment>
<dbReference type="Proteomes" id="UP001331936">
    <property type="component" value="Unassembled WGS sequence"/>
</dbReference>
<feature type="transmembrane region" description="Helical" evidence="1">
    <location>
        <begin position="23"/>
        <end position="43"/>
    </location>
</feature>
<name>A0ABU7JNN4_9NOCA</name>
<keyword evidence="1" id="KW-1133">Transmembrane helix</keyword>
<dbReference type="RefSeq" id="WP_330151088.1">
    <property type="nucleotide sequence ID" value="NZ_JAUZMZ010000021.1"/>
</dbReference>
<feature type="transmembrane region" description="Helical" evidence="1">
    <location>
        <begin position="50"/>
        <end position="68"/>
    </location>
</feature>
<evidence type="ECO:0000256" key="1">
    <source>
        <dbReference type="SAM" id="Phobius"/>
    </source>
</evidence>
<proteinExistence type="predicted"/>
<sequence length="108" mass="11722">MFVHAAVTLRDDLAEDRGDTTTLLQFVASAATTVLCVAGTAGLRHGRRWALRLLHSAALITVFFVDVIEFAVQEFGALINVVIGAAALSVFSQRLRQIARREPLTDTV</sequence>
<feature type="transmembrane region" description="Helical" evidence="1">
    <location>
        <begin position="74"/>
        <end position="91"/>
    </location>
</feature>
<keyword evidence="3" id="KW-1185">Reference proteome</keyword>
<accession>A0ABU7JNN4</accession>
<gene>
    <name evidence="2" type="ORF">Q8814_05905</name>
</gene>
<evidence type="ECO:0000313" key="2">
    <source>
        <dbReference type="EMBL" id="MEE2031652.1"/>
    </source>
</evidence>
<keyword evidence="1" id="KW-0812">Transmembrane</keyword>
<organism evidence="2 3">
    <name type="scientific">Rhodococcus chondri</name>
    <dbReference type="NCBI Taxonomy" id="3065941"/>
    <lineage>
        <taxon>Bacteria</taxon>
        <taxon>Bacillati</taxon>
        <taxon>Actinomycetota</taxon>
        <taxon>Actinomycetes</taxon>
        <taxon>Mycobacteriales</taxon>
        <taxon>Nocardiaceae</taxon>
        <taxon>Rhodococcus</taxon>
    </lineage>
</organism>
<protein>
    <submittedName>
        <fullName evidence="2">Uncharacterized protein</fullName>
    </submittedName>
</protein>
<evidence type="ECO:0000313" key="3">
    <source>
        <dbReference type="Proteomes" id="UP001331936"/>
    </source>
</evidence>